<proteinExistence type="predicted"/>
<organism evidence="3">
    <name type="scientific">Harpegnathos saltator</name>
    <name type="common">Jerdon's jumping ant</name>
    <dbReference type="NCBI Taxonomy" id="610380"/>
    <lineage>
        <taxon>Eukaryota</taxon>
        <taxon>Metazoa</taxon>
        <taxon>Ecdysozoa</taxon>
        <taxon>Arthropoda</taxon>
        <taxon>Hexapoda</taxon>
        <taxon>Insecta</taxon>
        <taxon>Pterygota</taxon>
        <taxon>Neoptera</taxon>
        <taxon>Endopterygota</taxon>
        <taxon>Hymenoptera</taxon>
        <taxon>Apocrita</taxon>
        <taxon>Aculeata</taxon>
        <taxon>Formicoidea</taxon>
        <taxon>Formicidae</taxon>
        <taxon>Ponerinae</taxon>
        <taxon>Ponerini</taxon>
        <taxon>Harpegnathos</taxon>
    </lineage>
</organism>
<accession>E2C115</accession>
<dbReference type="InParanoid" id="E2C115"/>
<protein>
    <submittedName>
        <fullName evidence="2">Uncharacterized protein</fullName>
    </submittedName>
</protein>
<dbReference type="EMBL" id="GL451853">
    <property type="protein sequence ID" value="EFN78336.1"/>
    <property type="molecule type" value="Genomic_DNA"/>
</dbReference>
<sequence>MPDNPHRRATSASLGMRFVITGATATPNKQPSWPMNTSTPLESRRNEKERRNKSKKRADHDHEHGHEEGEEDEEEPQVEATVPQGNSVAGNGLSPGGTAANSAPNTRAGLFL</sequence>
<gene>
    <name evidence="2" type="ORF">EAI_07521</name>
</gene>
<feature type="compositionally biased region" description="Basic and acidic residues" evidence="1">
    <location>
        <begin position="58"/>
        <end position="67"/>
    </location>
</feature>
<evidence type="ECO:0000256" key="1">
    <source>
        <dbReference type="SAM" id="MobiDB-lite"/>
    </source>
</evidence>
<reference evidence="2 3" key="1">
    <citation type="journal article" date="2010" name="Science">
        <title>Genomic comparison of the ants Camponotus floridanus and Harpegnathos saltator.</title>
        <authorList>
            <person name="Bonasio R."/>
            <person name="Zhang G."/>
            <person name="Ye C."/>
            <person name="Mutti N.S."/>
            <person name="Fang X."/>
            <person name="Qin N."/>
            <person name="Donahue G."/>
            <person name="Yang P."/>
            <person name="Li Q."/>
            <person name="Li C."/>
            <person name="Zhang P."/>
            <person name="Huang Z."/>
            <person name="Berger S.L."/>
            <person name="Reinberg D."/>
            <person name="Wang J."/>
            <person name="Liebig J."/>
        </authorList>
    </citation>
    <scope>NUCLEOTIDE SEQUENCE [LARGE SCALE GENOMIC DNA]</scope>
    <source>
        <strain evidence="2 3">R22 G/1</strain>
    </source>
</reference>
<name>E2C115_HARSA</name>
<dbReference type="Proteomes" id="UP000008237">
    <property type="component" value="Unassembled WGS sequence"/>
</dbReference>
<feature type="region of interest" description="Disordered" evidence="1">
    <location>
        <begin position="1"/>
        <end position="112"/>
    </location>
</feature>
<keyword evidence="3" id="KW-1185">Reference proteome</keyword>
<evidence type="ECO:0000313" key="2">
    <source>
        <dbReference type="EMBL" id="EFN78336.1"/>
    </source>
</evidence>
<feature type="compositionally biased region" description="Acidic residues" evidence="1">
    <location>
        <begin position="68"/>
        <end position="77"/>
    </location>
</feature>
<feature type="compositionally biased region" description="Polar residues" evidence="1">
    <location>
        <begin position="23"/>
        <end position="41"/>
    </location>
</feature>
<dbReference type="AlphaFoldDB" id="E2C115"/>
<evidence type="ECO:0000313" key="3">
    <source>
        <dbReference type="Proteomes" id="UP000008237"/>
    </source>
</evidence>